<accession>A0A9D3PTB3</accession>
<dbReference type="Proteomes" id="UP001046870">
    <property type="component" value="Chromosome 13"/>
</dbReference>
<keyword evidence="6" id="KW-1185">Reference proteome</keyword>
<evidence type="ECO:0000256" key="1">
    <source>
        <dbReference type="ARBA" id="ARBA00023319"/>
    </source>
</evidence>
<evidence type="ECO:0000256" key="2">
    <source>
        <dbReference type="SAM" id="MobiDB-lite"/>
    </source>
</evidence>
<dbReference type="OrthoDB" id="9049585at2759"/>
<keyword evidence="1" id="KW-0393">Immunoglobulin domain</keyword>
<dbReference type="Pfam" id="PF07654">
    <property type="entry name" value="C1-set"/>
    <property type="match status" value="1"/>
</dbReference>
<evidence type="ECO:0000313" key="6">
    <source>
        <dbReference type="Proteomes" id="UP001046870"/>
    </source>
</evidence>
<evidence type="ECO:0000259" key="4">
    <source>
        <dbReference type="PROSITE" id="PS50835"/>
    </source>
</evidence>
<feature type="transmembrane region" description="Helical" evidence="3">
    <location>
        <begin position="165"/>
        <end position="186"/>
    </location>
</feature>
<dbReference type="PANTHER" id="PTHR23411">
    <property type="entry name" value="TAPASIN"/>
    <property type="match status" value="1"/>
</dbReference>
<name>A0A9D3PTB3_MEGAT</name>
<dbReference type="InterPro" id="IPR003597">
    <property type="entry name" value="Ig_C1-set"/>
</dbReference>
<dbReference type="AlphaFoldDB" id="A0A9D3PTB3"/>
<dbReference type="InterPro" id="IPR050380">
    <property type="entry name" value="Immune_Resp_Modulators"/>
</dbReference>
<comment type="caution">
    <text evidence="5">The sequence shown here is derived from an EMBL/GenBank/DDBJ whole genome shotgun (WGS) entry which is preliminary data.</text>
</comment>
<protein>
    <recommendedName>
        <fullName evidence="4">Ig-like domain-containing protein</fullName>
    </recommendedName>
</protein>
<sequence>MLFNGDFINFVFSSHSSTNLLSPLTPSPAPADPNITVRPPEVRVLPPSPREACHREEEGEEDPEVTLVCVATDFYPDHVSVSWQVNGKDTINVTGTDNTALWDTKKRSYSITSRLRVQATVWLNPESSFTCITTFYNGSDYLSQNDTINGKREKSVRKDLRAARLAYSCLLSTSVLYALVVSALVWKLMIWVPSAANPCKSRKVRNSMPKPGGQIYQTVAGF</sequence>
<feature type="domain" description="Ig-like" evidence="4">
    <location>
        <begin position="40"/>
        <end position="149"/>
    </location>
</feature>
<dbReference type="InterPro" id="IPR036179">
    <property type="entry name" value="Ig-like_dom_sf"/>
</dbReference>
<proteinExistence type="predicted"/>
<keyword evidence="3" id="KW-0812">Transmembrane</keyword>
<keyword evidence="3" id="KW-0472">Membrane</keyword>
<dbReference type="SMART" id="SM00407">
    <property type="entry name" value="IGc1"/>
    <property type="match status" value="1"/>
</dbReference>
<dbReference type="EMBL" id="JAFDVH010000013">
    <property type="protein sequence ID" value="KAG7466122.1"/>
    <property type="molecule type" value="Genomic_DNA"/>
</dbReference>
<reference evidence="5" key="1">
    <citation type="submission" date="2021-01" db="EMBL/GenBank/DDBJ databases">
        <authorList>
            <person name="Zahm M."/>
            <person name="Roques C."/>
            <person name="Cabau C."/>
            <person name="Klopp C."/>
            <person name="Donnadieu C."/>
            <person name="Jouanno E."/>
            <person name="Lampietro C."/>
            <person name="Louis A."/>
            <person name="Herpin A."/>
            <person name="Echchiki A."/>
            <person name="Berthelot C."/>
            <person name="Parey E."/>
            <person name="Roest-Crollius H."/>
            <person name="Braasch I."/>
            <person name="Postlethwait J."/>
            <person name="Bobe J."/>
            <person name="Montfort J."/>
            <person name="Bouchez O."/>
            <person name="Begum T."/>
            <person name="Mejri S."/>
            <person name="Adams A."/>
            <person name="Chen W.-J."/>
            <person name="Guiguen Y."/>
        </authorList>
    </citation>
    <scope>NUCLEOTIDE SEQUENCE</scope>
    <source>
        <strain evidence="5">YG-15Mar2019-1</strain>
        <tissue evidence="5">Brain</tissue>
    </source>
</reference>
<feature type="region of interest" description="Disordered" evidence="2">
    <location>
        <begin position="19"/>
        <end position="39"/>
    </location>
</feature>
<dbReference type="InterPro" id="IPR013783">
    <property type="entry name" value="Ig-like_fold"/>
</dbReference>
<evidence type="ECO:0000313" key="5">
    <source>
        <dbReference type="EMBL" id="KAG7466122.1"/>
    </source>
</evidence>
<dbReference type="PROSITE" id="PS50835">
    <property type="entry name" value="IG_LIKE"/>
    <property type="match status" value="1"/>
</dbReference>
<dbReference type="Gene3D" id="2.60.40.10">
    <property type="entry name" value="Immunoglobulins"/>
    <property type="match status" value="1"/>
</dbReference>
<evidence type="ECO:0000256" key="3">
    <source>
        <dbReference type="SAM" id="Phobius"/>
    </source>
</evidence>
<dbReference type="SUPFAM" id="SSF48726">
    <property type="entry name" value="Immunoglobulin"/>
    <property type="match status" value="1"/>
</dbReference>
<organism evidence="5 6">
    <name type="scientific">Megalops atlanticus</name>
    <name type="common">Tarpon</name>
    <name type="synonym">Clupea gigantea</name>
    <dbReference type="NCBI Taxonomy" id="7932"/>
    <lineage>
        <taxon>Eukaryota</taxon>
        <taxon>Metazoa</taxon>
        <taxon>Chordata</taxon>
        <taxon>Craniata</taxon>
        <taxon>Vertebrata</taxon>
        <taxon>Euteleostomi</taxon>
        <taxon>Actinopterygii</taxon>
        <taxon>Neopterygii</taxon>
        <taxon>Teleostei</taxon>
        <taxon>Elopiformes</taxon>
        <taxon>Megalopidae</taxon>
        <taxon>Megalops</taxon>
    </lineage>
</organism>
<dbReference type="InterPro" id="IPR007110">
    <property type="entry name" value="Ig-like_dom"/>
</dbReference>
<keyword evidence="3" id="KW-1133">Transmembrane helix</keyword>
<gene>
    <name evidence="5" type="ORF">MATL_G00161410</name>
</gene>